<protein>
    <submittedName>
        <fullName evidence="1">SRPBCC family protein</fullName>
    </submittedName>
</protein>
<dbReference type="RefSeq" id="WP_153216119.1">
    <property type="nucleotide sequence ID" value="NZ_WIBF01000007.1"/>
</dbReference>
<evidence type="ECO:0000313" key="1">
    <source>
        <dbReference type="EMBL" id="MQQ09165.1"/>
    </source>
</evidence>
<gene>
    <name evidence="1" type="ORF">GFB49_11925</name>
</gene>
<dbReference type="Gene3D" id="3.30.530.20">
    <property type="match status" value="1"/>
</dbReference>
<evidence type="ECO:0000313" key="2">
    <source>
        <dbReference type="Proteomes" id="UP000444174"/>
    </source>
</evidence>
<name>A0A843YHL3_9RHOB</name>
<dbReference type="InterPro" id="IPR019587">
    <property type="entry name" value="Polyketide_cyclase/dehydratase"/>
</dbReference>
<accession>A0A843YHL3</accession>
<dbReference type="SUPFAM" id="SSF55961">
    <property type="entry name" value="Bet v1-like"/>
    <property type="match status" value="1"/>
</dbReference>
<dbReference type="EMBL" id="WIBF01000007">
    <property type="protein sequence ID" value="MQQ09165.1"/>
    <property type="molecule type" value="Genomic_DNA"/>
</dbReference>
<dbReference type="AlphaFoldDB" id="A0A843YHL3"/>
<reference evidence="1 2" key="1">
    <citation type="submission" date="2019-10" db="EMBL/GenBank/DDBJ databases">
        <title>Epibacterium sp. nov., isolated from seawater.</title>
        <authorList>
            <person name="Zhang X."/>
            <person name="Li N."/>
        </authorList>
    </citation>
    <scope>NUCLEOTIDE SEQUENCE [LARGE SCALE GENOMIC DNA]</scope>
    <source>
        <strain evidence="1 2">SM1979</strain>
    </source>
</reference>
<organism evidence="1 2">
    <name type="scientific">Tritonibacter litoralis</name>
    <dbReference type="NCBI Taxonomy" id="2662264"/>
    <lineage>
        <taxon>Bacteria</taxon>
        <taxon>Pseudomonadati</taxon>
        <taxon>Pseudomonadota</taxon>
        <taxon>Alphaproteobacteria</taxon>
        <taxon>Rhodobacterales</taxon>
        <taxon>Paracoccaceae</taxon>
        <taxon>Tritonibacter</taxon>
    </lineage>
</organism>
<keyword evidence="2" id="KW-1185">Reference proteome</keyword>
<comment type="caution">
    <text evidence="1">The sequence shown here is derived from an EMBL/GenBank/DDBJ whole genome shotgun (WGS) entry which is preliminary data.</text>
</comment>
<dbReference type="Pfam" id="PF10604">
    <property type="entry name" value="Polyketide_cyc2"/>
    <property type="match status" value="1"/>
</dbReference>
<dbReference type="Proteomes" id="UP000444174">
    <property type="component" value="Unassembled WGS sequence"/>
</dbReference>
<proteinExistence type="predicted"/>
<sequence length="154" mass="17155">MELKTSEDIDAPIEQVFGLLSDFDNLERLAARRGLEVERLSQGAVQEGMEWRVGYRLRGKDRSLDLRLTQLQPSTFMAVTGEGSGVSGQFGIELLALSPRCTRVSISVDLAASSLPGRLLLQSLKLARGKVEKRFKERVGRFTAVLEERLNDYA</sequence>
<dbReference type="InterPro" id="IPR023393">
    <property type="entry name" value="START-like_dom_sf"/>
</dbReference>